<protein>
    <submittedName>
        <fullName evidence="3">TlpA family protein disulfide reductase</fullName>
    </submittedName>
</protein>
<sequence>MRSPQFTIHHIRERAMKFAWQIGLAAFLALGLVGNISPTWAAEDAPAAEDKPAATEEKAEEAEADKEFAPASVDKGLAEVTSLLRTGGPAKLAPKDRYAKAVEMVDKMWDMDRDEGESQRLMMLKFQLLMTLDRMGNKEAGQKANSFLASVSEGSDEALAVQARKLIFSIRISKLASLPPEEQQAAIDEIKGEILAEKPTEKTAALATQFASSLSYMLKSEESAKEIGDLADHFKDSGDEKVEKAAASLIGMARRMSLPGKPIELTGTTLNGEDLNFPAAFKGKTVVVDFWATWCGPCIAEFPNMKKLYAAYHPHGFEIIGISLDDTKPVVEKFVEEREIPWTIVWNDKGDERGWSDVNSVRYGITGIPTMIFVGKDGNVVSITARGHELDKLLAEAYPDVKLEEEKPEAEAKVEKAGQ</sequence>
<organism evidence="3 4">
    <name type="scientific">Bremerella cremea</name>
    <dbReference type="NCBI Taxonomy" id="1031537"/>
    <lineage>
        <taxon>Bacteria</taxon>
        <taxon>Pseudomonadati</taxon>
        <taxon>Planctomycetota</taxon>
        <taxon>Planctomycetia</taxon>
        <taxon>Pirellulales</taxon>
        <taxon>Pirellulaceae</taxon>
        <taxon>Bremerella</taxon>
    </lineage>
</organism>
<dbReference type="AlphaFoldDB" id="A0A368KTX3"/>
<name>A0A368KTX3_9BACT</name>
<dbReference type="PANTHER" id="PTHR42852:SF13">
    <property type="entry name" value="PROTEIN DIPZ"/>
    <property type="match status" value="1"/>
</dbReference>
<dbReference type="PANTHER" id="PTHR42852">
    <property type="entry name" value="THIOL:DISULFIDE INTERCHANGE PROTEIN DSBE"/>
    <property type="match status" value="1"/>
</dbReference>
<dbReference type="Pfam" id="PF08534">
    <property type="entry name" value="Redoxin"/>
    <property type="match status" value="1"/>
</dbReference>
<comment type="caution">
    <text evidence="3">The sequence shown here is derived from an EMBL/GenBank/DDBJ whole genome shotgun (WGS) entry which is preliminary data.</text>
</comment>
<dbReference type="InterPro" id="IPR050553">
    <property type="entry name" value="Thioredoxin_ResA/DsbE_sf"/>
</dbReference>
<dbReference type="InterPro" id="IPR013766">
    <property type="entry name" value="Thioredoxin_domain"/>
</dbReference>
<dbReference type="SUPFAM" id="SSF52833">
    <property type="entry name" value="Thioredoxin-like"/>
    <property type="match status" value="1"/>
</dbReference>
<accession>A0A368KTX3</accession>
<feature type="compositionally biased region" description="Basic and acidic residues" evidence="1">
    <location>
        <begin position="48"/>
        <end position="57"/>
    </location>
</feature>
<proteinExistence type="predicted"/>
<feature type="region of interest" description="Disordered" evidence="1">
    <location>
        <begin position="43"/>
        <end position="68"/>
    </location>
</feature>
<evidence type="ECO:0000313" key="3">
    <source>
        <dbReference type="EMBL" id="RCS53003.1"/>
    </source>
</evidence>
<evidence type="ECO:0000256" key="1">
    <source>
        <dbReference type="SAM" id="MobiDB-lite"/>
    </source>
</evidence>
<dbReference type="InterPro" id="IPR013740">
    <property type="entry name" value="Redoxin"/>
</dbReference>
<dbReference type="Gene3D" id="3.40.30.10">
    <property type="entry name" value="Glutaredoxin"/>
    <property type="match status" value="1"/>
</dbReference>
<dbReference type="PROSITE" id="PS51352">
    <property type="entry name" value="THIOREDOXIN_2"/>
    <property type="match status" value="1"/>
</dbReference>
<gene>
    <name evidence="3" type="ORF">DTL42_09325</name>
</gene>
<evidence type="ECO:0000259" key="2">
    <source>
        <dbReference type="PROSITE" id="PS51352"/>
    </source>
</evidence>
<dbReference type="Proteomes" id="UP000253562">
    <property type="component" value="Unassembled WGS sequence"/>
</dbReference>
<dbReference type="GO" id="GO:0016491">
    <property type="term" value="F:oxidoreductase activity"/>
    <property type="evidence" value="ECO:0007669"/>
    <property type="project" value="InterPro"/>
</dbReference>
<dbReference type="EMBL" id="QPEX01000011">
    <property type="protein sequence ID" value="RCS53003.1"/>
    <property type="molecule type" value="Genomic_DNA"/>
</dbReference>
<dbReference type="CDD" id="cd02966">
    <property type="entry name" value="TlpA_like_family"/>
    <property type="match status" value="1"/>
</dbReference>
<feature type="domain" description="Thioredoxin" evidence="2">
    <location>
        <begin position="256"/>
        <end position="408"/>
    </location>
</feature>
<evidence type="ECO:0000313" key="4">
    <source>
        <dbReference type="Proteomes" id="UP000253562"/>
    </source>
</evidence>
<reference evidence="3 4" key="1">
    <citation type="submission" date="2018-07" db="EMBL/GenBank/DDBJ databases">
        <title>Comparative genomes isolates from brazilian mangrove.</title>
        <authorList>
            <person name="De Araujo J.E."/>
            <person name="Taketani R.G."/>
            <person name="Silva M.C.P."/>
            <person name="Lourenco M.V."/>
            <person name="Oliveira V.M."/>
            <person name="Andreote F.D."/>
        </authorList>
    </citation>
    <scope>NUCLEOTIDE SEQUENCE [LARGE SCALE GENOMIC DNA]</scope>
    <source>
        <strain evidence="3 4">HEX PRIS-MGV</strain>
    </source>
</reference>
<dbReference type="InterPro" id="IPR036249">
    <property type="entry name" value="Thioredoxin-like_sf"/>
</dbReference>